<feature type="compositionally biased region" description="Basic and acidic residues" evidence="3">
    <location>
        <begin position="7"/>
        <end position="21"/>
    </location>
</feature>
<accession>A0A3R9E8J3</accession>
<dbReference type="GO" id="GO:0003677">
    <property type="term" value="F:DNA binding"/>
    <property type="evidence" value="ECO:0007669"/>
    <property type="project" value="UniProtKB-KW"/>
</dbReference>
<evidence type="ECO:0000256" key="1">
    <source>
        <dbReference type="ARBA" id="ARBA00023125"/>
    </source>
</evidence>
<dbReference type="PROSITE" id="PS51898">
    <property type="entry name" value="TYR_RECOMBINASE"/>
    <property type="match status" value="1"/>
</dbReference>
<comment type="caution">
    <text evidence="5">The sequence shown here is derived from an EMBL/GenBank/DDBJ whole genome shotgun (WGS) entry which is preliminary data.</text>
</comment>
<dbReference type="RefSeq" id="WP_125306627.1">
    <property type="nucleotide sequence ID" value="NZ_RSEC01000021.1"/>
</dbReference>
<dbReference type="InterPro" id="IPR002104">
    <property type="entry name" value="Integrase_catalytic"/>
</dbReference>
<dbReference type="InterPro" id="IPR013762">
    <property type="entry name" value="Integrase-like_cat_sf"/>
</dbReference>
<dbReference type="Gene3D" id="1.10.443.10">
    <property type="entry name" value="Intergrase catalytic core"/>
    <property type="match status" value="1"/>
</dbReference>
<dbReference type="EMBL" id="RSEC01000021">
    <property type="protein sequence ID" value="RSD23940.1"/>
    <property type="molecule type" value="Genomic_DNA"/>
</dbReference>
<evidence type="ECO:0000256" key="3">
    <source>
        <dbReference type="SAM" id="MobiDB-lite"/>
    </source>
</evidence>
<dbReference type="Gene3D" id="1.10.150.130">
    <property type="match status" value="1"/>
</dbReference>
<evidence type="ECO:0000259" key="4">
    <source>
        <dbReference type="PROSITE" id="PS51898"/>
    </source>
</evidence>
<evidence type="ECO:0000313" key="6">
    <source>
        <dbReference type="Proteomes" id="UP000267081"/>
    </source>
</evidence>
<name>A0A3R9E8J3_9PSEU</name>
<gene>
    <name evidence="5" type="ORF">EIY87_06105</name>
</gene>
<proteinExistence type="predicted"/>
<keyword evidence="1" id="KW-0238">DNA-binding</keyword>
<organism evidence="5 6">
    <name type="scientific">Amycolatopsis eburnea</name>
    <dbReference type="NCBI Taxonomy" id="2267691"/>
    <lineage>
        <taxon>Bacteria</taxon>
        <taxon>Bacillati</taxon>
        <taxon>Actinomycetota</taxon>
        <taxon>Actinomycetes</taxon>
        <taxon>Pseudonocardiales</taxon>
        <taxon>Pseudonocardiaceae</taxon>
        <taxon>Amycolatopsis</taxon>
    </lineage>
</organism>
<dbReference type="SUPFAM" id="SSF56349">
    <property type="entry name" value="DNA breaking-rejoining enzymes"/>
    <property type="match status" value="1"/>
</dbReference>
<dbReference type="GO" id="GO:0006310">
    <property type="term" value="P:DNA recombination"/>
    <property type="evidence" value="ECO:0007669"/>
    <property type="project" value="UniProtKB-KW"/>
</dbReference>
<dbReference type="Pfam" id="PF00589">
    <property type="entry name" value="Phage_integrase"/>
    <property type="match status" value="1"/>
</dbReference>
<reference evidence="5 6" key="1">
    <citation type="submission" date="2018-12" db="EMBL/GenBank/DDBJ databases">
        <title>Amycolatopsis eburnea sp. nov. actinomycete associate with arbuscular mycorrhiza fungal spore.</title>
        <authorList>
            <person name="Lumyong S."/>
            <person name="Chaiya L."/>
        </authorList>
    </citation>
    <scope>NUCLEOTIDE SEQUENCE [LARGE SCALE GENOMIC DNA]</scope>
    <source>
        <strain evidence="5 6">GLM-1</strain>
    </source>
</reference>
<evidence type="ECO:0000256" key="2">
    <source>
        <dbReference type="ARBA" id="ARBA00023172"/>
    </source>
</evidence>
<keyword evidence="2" id="KW-0233">DNA recombination</keyword>
<dbReference type="InterPro" id="IPR011010">
    <property type="entry name" value="DNA_brk_join_enz"/>
</dbReference>
<feature type="region of interest" description="Disordered" evidence="3">
    <location>
        <begin position="1"/>
        <end position="22"/>
    </location>
</feature>
<dbReference type="GO" id="GO:0015074">
    <property type="term" value="P:DNA integration"/>
    <property type="evidence" value="ECO:0007669"/>
    <property type="project" value="InterPro"/>
</dbReference>
<sequence>MGFTKDLWTRPEKQPDGEIKRVPNARWGKGKRWLACWLDPDERERTKAFTTKTPATKYWQKMEADRDRGEYVDPKAGKGLVAALGTRWLGSVKVDPATKIKYEQILRLHVGPAFGQRAIKSMRRPSEVQAWLTSKSERYGDSTVMLCRLVLGGLLELAVVDGDLRKNPVRSRIVSTGKATSEKVTVWQDSRMWGVIDAHPEPLRAMPIIGATCGHREGELFAIADDDLDEDREIIHIRRQLKRLGNVWVFALPKNNTEREVPLASSSLLVARKHVAAYKPQPVTLPWERPDGELRTYRLMFVHPDTGRHLKPSTYDKYWDNALAAAGVEGRTRRDGRHAMRHFYAGLQLAGGTTINELAVYLGHHDPAFTLRVYGHLQPDSHDRARRAVDTRFFRPRSALSMRQA</sequence>
<evidence type="ECO:0000313" key="5">
    <source>
        <dbReference type="EMBL" id="RSD23940.1"/>
    </source>
</evidence>
<dbReference type="AlphaFoldDB" id="A0A3R9E8J3"/>
<feature type="domain" description="Tyr recombinase" evidence="4">
    <location>
        <begin position="179"/>
        <end position="390"/>
    </location>
</feature>
<dbReference type="Proteomes" id="UP000267081">
    <property type="component" value="Unassembled WGS sequence"/>
</dbReference>
<protein>
    <recommendedName>
        <fullName evidence="4">Tyr recombinase domain-containing protein</fullName>
    </recommendedName>
</protein>
<dbReference type="InterPro" id="IPR010998">
    <property type="entry name" value="Integrase_recombinase_N"/>
</dbReference>
<dbReference type="OrthoDB" id="1822491at2"/>
<keyword evidence="6" id="KW-1185">Reference proteome</keyword>